<dbReference type="OrthoDB" id="783096at2759"/>
<evidence type="ECO:0000313" key="4">
    <source>
        <dbReference type="Proteomes" id="UP000794436"/>
    </source>
</evidence>
<dbReference type="CDD" id="cd07383">
    <property type="entry name" value="MPP_Dcr2"/>
    <property type="match status" value="1"/>
</dbReference>
<feature type="compositionally biased region" description="Basic and acidic residues" evidence="1">
    <location>
        <begin position="1"/>
        <end position="10"/>
    </location>
</feature>
<organism evidence="3 4">
    <name type="scientific">Pythium oligandrum</name>
    <name type="common">Mycoparasitic fungus</name>
    <dbReference type="NCBI Taxonomy" id="41045"/>
    <lineage>
        <taxon>Eukaryota</taxon>
        <taxon>Sar</taxon>
        <taxon>Stramenopiles</taxon>
        <taxon>Oomycota</taxon>
        <taxon>Peronosporomycetes</taxon>
        <taxon>Pythiales</taxon>
        <taxon>Pythiaceae</taxon>
        <taxon>Pythium</taxon>
    </lineage>
</organism>
<name>A0A8K1CL48_PYTOL</name>
<dbReference type="InterPro" id="IPR004843">
    <property type="entry name" value="Calcineurin-like_PHP"/>
</dbReference>
<feature type="domain" description="Calcineurin-like phosphoesterase" evidence="2">
    <location>
        <begin position="29"/>
        <end position="206"/>
    </location>
</feature>
<reference evidence="3" key="1">
    <citation type="submission" date="2019-03" db="EMBL/GenBank/DDBJ databases">
        <title>Long read genome sequence of the mycoparasitic Pythium oligandrum ATCC 38472 isolated from sugarbeet rhizosphere.</title>
        <authorList>
            <person name="Gaulin E."/>
        </authorList>
    </citation>
    <scope>NUCLEOTIDE SEQUENCE</scope>
    <source>
        <strain evidence="3">ATCC 38472_TT</strain>
    </source>
</reference>
<dbReference type="Pfam" id="PF00149">
    <property type="entry name" value="Metallophos"/>
    <property type="match status" value="1"/>
</dbReference>
<evidence type="ECO:0000313" key="3">
    <source>
        <dbReference type="EMBL" id="TMW65631.1"/>
    </source>
</evidence>
<dbReference type="PANTHER" id="PTHR32440:SF0">
    <property type="entry name" value="PHOSPHATASE DCR2-RELATED"/>
    <property type="match status" value="1"/>
</dbReference>
<accession>A0A8K1CL48</accession>
<sequence length="329" mass="36351">MPESLKEGSPGRRLRRQEEASSATNGLTFKIVQLADLHISGDPTAECRDPPIEFQNVTVNCTEAITTVFVNSILDMENPDFFVFSGDTVHVPDATLRSAAIETAFLVVEARGIPYAVIMGNHDDDYGFPRQDIMSRIYARNLSYVESGPNHIQGVGNYALAVKAPSDGPWGKQGEPVFRMYFLDSNNLPDEAKYPTIQSEYDWIRPQQIEYYRQLSLSNRVTPTPIPAIIFYHIPVPEYANVSRRSGARGEDIHSPKFNSHLLSTLVELGEVKATFAGPDHTNEFCAKVHDIQLCYGGRTGFGLAYSAPGLLVVLACLNGVSIRKIAVV</sequence>
<evidence type="ECO:0000259" key="2">
    <source>
        <dbReference type="Pfam" id="PF00149"/>
    </source>
</evidence>
<dbReference type="Proteomes" id="UP000794436">
    <property type="component" value="Unassembled WGS sequence"/>
</dbReference>
<dbReference type="EMBL" id="SPLM01000037">
    <property type="protein sequence ID" value="TMW65631.1"/>
    <property type="molecule type" value="Genomic_DNA"/>
</dbReference>
<dbReference type="GO" id="GO:0005737">
    <property type="term" value="C:cytoplasm"/>
    <property type="evidence" value="ECO:0007669"/>
    <property type="project" value="TreeGrafter"/>
</dbReference>
<dbReference type="InterPro" id="IPR029052">
    <property type="entry name" value="Metallo-depent_PP-like"/>
</dbReference>
<comment type="caution">
    <text evidence="3">The sequence shown here is derived from an EMBL/GenBank/DDBJ whole genome shotgun (WGS) entry which is preliminary data.</text>
</comment>
<dbReference type="SUPFAM" id="SSF56300">
    <property type="entry name" value="Metallo-dependent phosphatases"/>
    <property type="match status" value="1"/>
</dbReference>
<gene>
    <name evidence="3" type="ORF">Poli38472_008273</name>
</gene>
<feature type="region of interest" description="Disordered" evidence="1">
    <location>
        <begin position="1"/>
        <end position="21"/>
    </location>
</feature>
<dbReference type="GO" id="GO:0016788">
    <property type="term" value="F:hydrolase activity, acting on ester bonds"/>
    <property type="evidence" value="ECO:0007669"/>
    <property type="project" value="TreeGrafter"/>
</dbReference>
<proteinExistence type="predicted"/>
<dbReference type="Gene3D" id="3.60.21.10">
    <property type="match status" value="1"/>
</dbReference>
<dbReference type="PANTHER" id="PTHR32440">
    <property type="entry name" value="PHOSPHATASE DCR2-RELATED-RELATED"/>
    <property type="match status" value="1"/>
</dbReference>
<dbReference type="AlphaFoldDB" id="A0A8K1CL48"/>
<protein>
    <recommendedName>
        <fullName evidence="2">Calcineurin-like phosphoesterase domain-containing protein</fullName>
    </recommendedName>
</protein>
<keyword evidence="4" id="KW-1185">Reference proteome</keyword>
<evidence type="ECO:0000256" key="1">
    <source>
        <dbReference type="SAM" id="MobiDB-lite"/>
    </source>
</evidence>